<feature type="compositionally biased region" description="Polar residues" evidence="1">
    <location>
        <begin position="1"/>
        <end position="19"/>
    </location>
</feature>
<dbReference type="AlphaFoldDB" id="A0A0E9UHT2"/>
<proteinExistence type="predicted"/>
<protein>
    <submittedName>
        <fullName evidence="2">Uncharacterized protein</fullName>
    </submittedName>
</protein>
<accession>A0A0E9UHT2</accession>
<dbReference type="EMBL" id="GBXM01043777">
    <property type="protein sequence ID" value="JAH64800.1"/>
    <property type="molecule type" value="Transcribed_RNA"/>
</dbReference>
<name>A0A0E9UHT2_ANGAN</name>
<reference evidence="2" key="2">
    <citation type="journal article" date="2015" name="Fish Shellfish Immunol.">
        <title>Early steps in the European eel (Anguilla anguilla)-Vibrio vulnificus interaction in the gills: Role of the RtxA13 toxin.</title>
        <authorList>
            <person name="Callol A."/>
            <person name="Pajuelo D."/>
            <person name="Ebbesson L."/>
            <person name="Teles M."/>
            <person name="MacKenzie S."/>
            <person name="Amaro C."/>
        </authorList>
    </citation>
    <scope>NUCLEOTIDE SEQUENCE</scope>
</reference>
<reference evidence="2" key="1">
    <citation type="submission" date="2014-11" db="EMBL/GenBank/DDBJ databases">
        <authorList>
            <person name="Amaro Gonzalez C."/>
        </authorList>
    </citation>
    <scope>NUCLEOTIDE SEQUENCE</scope>
</reference>
<evidence type="ECO:0000313" key="2">
    <source>
        <dbReference type="EMBL" id="JAH64800.1"/>
    </source>
</evidence>
<feature type="region of interest" description="Disordered" evidence="1">
    <location>
        <begin position="1"/>
        <end position="24"/>
    </location>
</feature>
<organism evidence="2">
    <name type="scientific">Anguilla anguilla</name>
    <name type="common">European freshwater eel</name>
    <name type="synonym">Muraena anguilla</name>
    <dbReference type="NCBI Taxonomy" id="7936"/>
    <lineage>
        <taxon>Eukaryota</taxon>
        <taxon>Metazoa</taxon>
        <taxon>Chordata</taxon>
        <taxon>Craniata</taxon>
        <taxon>Vertebrata</taxon>
        <taxon>Euteleostomi</taxon>
        <taxon>Actinopterygii</taxon>
        <taxon>Neopterygii</taxon>
        <taxon>Teleostei</taxon>
        <taxon>Anguilliformes</taxon>
        <taxon>Anguillidae</taxon>
        <taxon>Anguilla</taxon>
    </lineage>
</organism>
<sequence>MHLAQNKNKACQRPKSTMDSLGKPPKRKVRLLKYLNHLVLNTTNKDCNYYYYSNF</sequence>
<evidence type="ECO:0000256" key="1">
    <source>
        <dbReference type="SAM" id="MobiDB-lite"/>
    </source>
</evidence>